<keyword evidence="2" id="KW-1185">Reference proteome</keyword>
<reference evidence="1" key="1">
    <citation type="submission" date="2025-08" db="UniProtKB">
        <authorList>
            <consortium name="Ensembl"/>
        </authorList>
    </citation>
    <scope>IDENTIFICATION</scope>
</reference>
<name>A0A8C3GGW1_CAIMO</name>
<accession>A0A8C3GGW1</accession>
<organism evidence="1 2">
    <name type="scientific">Cairina moschata</name>
    <name type="common">Muscovy duck</name>
    <dbReference type="NCBI Taxonomy" id="8855"/>
    <lineage>
        <taxon>Eukaryota</taxon>
        <taxon>Metazoa</taxon>
        <taxon>Chordata</taxon>
        <taxon>Craniata</taxon>
        <taxon>Vertebrata</taxon>
        <taxon>Euteleostomi</taxon>
        <taxon>Archelosauria</taxon>
        <taxon>Archosauria</taxon>
        <taxon>Dinosauria</taxon>
        <taxon>Saurischia</taxon>
        <taxon>Theropoda</taxon>
        <taxon>Coelurosauria</taxon>
        <taxon>Aves</taxon>
        <taxon>Neognathae</taxon>
        <taxon>Galloanserae</taxon>
        <taxon>Anseriformes</taxon>
        <taxon>Anatidae</taxon>
        <taxon>Anatinae</taxon>
        <taxon>Cairina</taxon>
    </lineage>
</organism>
<sequence>AAFLRSLPWGSLPEPLQGLEGLEASHRVLPSAVQTDAAGGRGSSTRVGSCLDRSIARGLVPANTIPAGELCHASSVLGSEEPQCVWQWWQESEAPLRPGERAMEVAHSVYTELQGRGGHRALRCQSGLCQAVLSSAQGLDETSQPEAPSC</sequence>
<proteinExistence type="predicted"/>
<dbReference type="Proteomes" id="UP000694556">
    <property type="component" value="Unassembled WGS sequence"/>
</dbReference>
<dbReference type="AlphaFoldDB" id="A0A8C3GGW1"/>
<evidence type="ECO:0000313" key="1">
    <source>
        <dbReference type="Ensembl" id="ENSCMMP00000008796.1"/>
    </source>
</evidence>
<evidence type="ECO:0000313" key="2">
    <source>
        <dbReference type="Proteomes" id="UP000694556"/>
    </source>
</evidence>
<dbReference type="Ensembl" id="ENSCMMT00000009695.1">
    <property type="protein sequence ID" value="ENSCMMP00000008796.1"/>
    <property type="gene ID" value="ENSCMMG00000005587.1"/>
</dbReference>
<protein>
    <submittedName>
        <fullName evidence="1">Uncharacterized protein</fullName>
    </submittedName>
</protein>
<reference evidence="1" key="2">
    <citation type="submission" date="2025-09" db="UniProtKB">
        <authorList>
            <consortium name="Ensembl"/>
        </authorList>
    </citation>
    <scope>IDENTIFICATION</scope>
</reference>